<evidence type="ECO:0000256" key="6">
    <source>
        <dbReference type="ARBA" id="ARBA00012201"/>
    </source>
</evidence>
<evidence type="ECO:0000256" key="4">
    <source>
        <dbReference type="ARBA" id="ARBA00004141"/>
    </source>
</evidence>
<keyword evidence="14 20" id="KW-0472">Membrane</keyword>
<evidence type="ECO:0000256" key="3">
    <source>
        <dbReference type="ARBA" id="ARBA00002708"/>
    </source>
</evidence>
<evidence type="ECO:0000256" key="5">
    <source>
        <dbReference type="ARBA" id="ARBA00005381"/>
    </source>
</evidence>
<dbReference type="SUPFAM" id="SSF53822">
    <property type="entry name" value="Periplasmic binding protein-like I"/>
    <property type="match status" value="1"/>
</dbReference>
<dbReference type="EC" id="4.6.1.1" evidence="6"/>
<dbReference type="EMBL" id="NBCO01000026">
    <property type="protein sequence ID" value="ORC86685.1"/>
    <property type="molecule type" value="Genomic_DNA"/>
</dbReference>
<dbReference type="GO" id="GO:0046872">
    <property type="term" value="F:metal ion binding"/>
    <property type="evidence" value="ECO:0007669"/>
    <property type="project" value="UniProtKB-KW"/>
</dbReference>
<dbReference type="AlphaFoldDB" id="A0A1X0NPQ6"/>
<comment type="catalytic activity">
    <reaction evidence="1">
        <text>ATP = 3',5'-cyclic AMP + diphosphate</text>
        <dbReference type="Rhea" id="RHEA:15389"/>
        <dbReference type="ChEBI" id="CHEBI:30616"/>
        <dbReference type="ChEBI" id="CHEBI:33019"/>
        <dbReference type="ChEBI" id="CHEBI:58165"/>
        <dbReference type="EC" id="4.6.1.1"/>
    </reaction>
</comment>
<gene>
    <name evidence="22" type="ORF">TM35_000261370</name>
</gene>
<evidence type="ECO:0000256" key="2">
    <source>
        <dbReference type="ARBA" id="ARBA00001946"/>
    </source>
</evidence>
<dbReference type="RefSeq" id="XP_028880751.1">
    <property type="nucleotide sequence ID" value="XM_029027874.1"/>
</dbReference>
<dbReference type="STRING" id="67003.A0A1X0NPQ6"/>
<dbReference type="OrthoDB" id="260718at2759"/>
<dbReference type="InterPro" id="IPR001054">
    <property type="entry name" value="A/G_cyclase"/>
</dbReference>
<accession>A0A1X0NPQ6</accession>
<evidence type="ECO:0000256" key="18">
    <source>
        <dbReference type="ARBA" id="ARBA00032597"/>
    </source>
</evidence>
<feature type="domain" description="Guanylate cyclase" evidence="21">
    <location>
        <begin position="865"/>
        <end position="908"/>
    </location>
</feature>
<name>A0A1X0NPQ6_9TRYP</name>
<keyword evidence="9" id="KW-0547">Nucleotide-binding</keyword>
<evidence type="ECO:0000256" key="19">
    <source>
        <dbReference type="ARBA" id="ARBA00032637"/>
    </source>
</evidence>
<dbReference type="GO" id="GO:0035556">
    <property type="term" value="P:intracellular signal transduction"/>
    <property type="evidence" value="ECO:0007669"/>
    <property type="project" value="InterPro"/>
</dbReference>
<evidence type="ECO:0000256" key="13">
    <source>
        <dbReference type="ARBA" id="ARBA00022998"/>
    </source>
</evidence>
<evidence type="ECO:0000259" key="21">
    <source>
        <dbReference type="PROSITE" id="PS50125"/>
    </source>
</evidence>
<keyword evidence="12 20" id="KW-1133">Transmembrane helix</keyword>
<evidence type="ECO:0000256" key="11">
    <source>
        <dbReference type="ARBA" id="ARBA00022842"/>
    </source>
</evidence>
<evidence type="ECO:0000256" key="10">
    <source>
        <dbReference type="ARBA" id="ARBA00022840"/>
    </source>
</evidence>
<dbReference type="InterPro" id="IPR028082">
    <property type="entry name" value="Peripla_BP_I"/>
</dbReference>
<evidence type="ECO:0000256" key="12">
    <source>
        <dbReference type="ARBA" id="ARBA00022989"/>
    </source>
</evidence>
<keyword evidence="23" id="KW-1185">Reference proteome</keyword>
<dbReference type="VEuPathDB" id="TriTrypDB:TM35_000261370"/>
<keyword evidence="13" id="KW-0115">cAMP biosynthesis</keyword>
<keyword evidence="7 20" id="KW-0812">Transmembrane</keyword>
<dbReference type="InterPro" id="IPR050697">
    <property type="entry name" value="Adenylyl/Guanylyl_Cyclase_3/4"/>
</dbReference>
<evidence type="ECO:0000256" key="7">
    <source>
        <dbReference type="ARBA" id="ARBA00022692"/>
    </source>
</evidence>
<organism evidence="22 23">
    <name type="scientific">Trypanosoma theileri</name>
    <dbReference type="NCBI Taxonomy" id="67003"/>
    <lineage>
        <taxon>Eukaryota</taxon>
        <taxon>Discoba</taxon>
        <taxon>Euglenozoa</taxon>
        <taxon>Kinetoplastea</taxon>
        <taxon>Metakinetoplastina</taxon>
        <taxon>Trypanosomatida</taxon>
        <taxon>Trypanosomatidae</taxon>
        <taxon>Trypanosoma</taxon>
    </lineage>
</organism>
<evidence type="ECO:0000256" key="17">
    <source>
        <dbReference type="ARBA" id="ARBA00023239"/>
    </source>
</evidence>
<comment type="caution">
    <text evidence="22">The sequence shown here is derived from an EMBL/GenBank/DDBJ whole genome shotgun (WGS) entry which is preliminary data.</text>
</comment>
<evidence type="ECO:0000256" key="9">
    <source>
        <dbReference type="ARBA" id="ARBA00022741"/>
    </source>
</evidence>
<dbReference type="GeneID" id="39987654"/>
<evidence type="ECO:0000256" key="8">
    <source>
        <dbReference type="ARBA" id="ARBA00022723"/>
    </source>
</evidence>
<dbReference type="GO" id="GO:0005524">
    <property type="term" value="F:ATP binding"/>
    <property type="evidence" value="ECO:0007669"/>
    <property type="project" value="UniProtKB-KW"/>
</dbReference>
<dbReference type="Pfam" id="PF25495">
    <property type="entry name" value="Peripla_BP_A-cyclase_1"/>
    <property type="match status" value="1"/>
</dbReference>
<evidence type="ECO:0000256" key="1">
    <source>
        <dbReference type="ARBA" id="ARBA00001593"/>
    </source>
</evidence>
<dbReference type="Pfam" id="PF25493">
    <property type="entry name" value="Peripla_BP_A-cyclase"/>
    <property type="match status" value="1"/>
</dbReference>
<dbReference type="InterPro" id="IPR029787">
    <property type="entry name" value="Nucleotide_cyclase"/>
</dbReference>
<keyword evidence="11" id="KW-0460">Magnesium</keyword>
<dbReference type="GO" id="GO:0016020">
    <property type="term" value="C:membrane"/>
    <property type="evidence" value="ECO:0007669"/>
    <property type="project" value="UniProtKB-SubCell"/>
</dbReference>
<keyword evidence="16" id="KW-0325">Glycoprotein</keyword>
<evidence type="ECO:0000313" key="23">
    <source>
        <dbReference type="Proteomes" id="UP000192257"/>
    </source>
</evidence>
<comment type="function">
    <text evidence="3">Could act as a receptor for an unknown ligand.</text>
</comment>
<feature type="transmembrane region" description="Helical" evidence="20">
    <location>
        <begin position="822"/>
        <end position="845"/>
    </location>
</feature>
<comment type="subcellular location">
    <subcellularLocation>
        <location evidence="4">Membrane</location>
        <topology evidence="4">Multi-pass membrane protein</topology>
    </subcellularLocation>
</comment>
<dbReference type="PANTHER" id="PTHR43081">
    <property type="entry name" value="ADENYLATE CYCLASE, TERMINAL-DIFFERENTIATION SPECIFIC-RELATED"/>
    <property type="match status" value="1"/>
</dbReference>
<evidence type="ECO:0000256" key="14">
    <source>
        <dbReference type="ARBA" id="ARBA00023136"/>
    </source>
</evidence>
<dbReference type="GO" id="GO:0004016">
    <property type="term" value="F:adenylate cyclase activity"/>
    <property type="evidence" value="ECO:0007669"/>
    <property type="project" value="UniProtKB-EC"/>
</dbReference>
<comment type="cofactor">
    <cofactor evidence="2">
        <name>Mg(2+)</name>
        <dbReference type="ChEBI" id="CHEBI:18420"/>
    </cofactor>
</comment>
<evidence type="ECO:0000256" key="20">
    <source>
        <dbReference type="SAM" id="Phobius"/>
    </source>
</evidence>
<evidence type="ECO:0000256" key="16">
    <source>
        <dbReference type="ARBA" id="ARBA00023180"/>
    </source>
</evidence>
<keyword evidence="15 22" id="KW-0675">Receptor</keyword>
<dbReference type="Gene3D" id="3.30.70.1230">
    <property type="entry name" value="Nucleotide cyclase"/>
    <property type="match status" value="1"/>
</dbReference>
<dbReference type="Gene3D" id="3.40.50.2300">
    <property type="match status" value="2"/>
</dbReference>
<dbReference type="Proteomes" id="UP000192257">
    <property type="component" value="Unassembled WGS sequence"/>
</dbReference>
<dbReference type="PROSITE" id="PS50125">
    <property type="entry name" value="GUANYLATE_CYCLASE_2"/>
    <property type="match status" value="1"/>
</dbReference>
<keyword evidence="10" id="KW-0067">ATP-binding</keyword>
<dbReference type="PANTHER" id="PTHR43081:SF1">
    <property type="entry name" value="ADENYLATE CYCLASE, TERMINAL-DIFFERENTIATION SPECIFIC"/>
    <property type="match status" value="1"/>
</dbReference>
<feature type="non-terminal residue" evidence="22">
    <location>
        <position position="908"/>
    </location>
</feature>
<dbReference type="InterPro" id="IPR057398">
    <property type="entry name" value="GRESAG4.1/3_peripasmic_2"/>
</dbReference>
<sequence length="908" mass="101341">MNRQLIELLFGTALCVIVALTTLSTLVMGQASDLYLLDMVYTNNPGTESSVKAYKAGILAAMWSRQYTVGSGLKVKLIETNHDSTETAVPEAIDQAMTNNPKILAVIGPADDSTLQYALPALEKHHLVALGPYTGASGVRYWESHYYFLRTDPMSGLYAHVWYATAHLRVRRLGFMYLSDVYYGDVEYAAAVNLMKGMGWELCGVFTLPGTREWGPDDPEFKAEWEKFAATLPQSVIIFGKTSKTTEAFIQKMMSDSRVSETYVQSPLGTQGTIISYYKAAVASGTPFVAGRIITTGSNPLPTDTRYDAVMRFQTVMTDYLKNSNQSDYSNPEVFLEDEVVGELMVGGWIAGEVIMETLASSEWTKDRHDFETSLFKQRRYLVKDLVIGDFGGECVGRAKSQGAVCECNQGGRTVLIKVFGENFDPDVMQDAEFSYPLSDCYPTSVTMLTPASVLTFVVNNSRRGRYATEEFQKGAYAALPPYFQRSRDFTMSSLYGTRGDFKNALIAEIEVRLVDIFVGVVVPAALEVSGVIFVDPIGVDAMLHMYRRDVIYLSSTLNQEYFVQAEYISTQPERPIHAVILSVFPEDIHELLTRTLLTFDLHLSSVTYLYPDMSILAVMPNEGWVFVVGIDTDEAIPLHQFVADNPKLSIFIPSSEQHVMYMYLKDLKVDSGTDRIFFATNLPHWNDPDPKLSVVQEYQKVFPDPSDRSPLSLTSFVAYNVIMSVAGRMDKMSPELFIHSLYAYMVFSLDDLVYGPFKENSDESCTDTIDSTCLVNYGATDITIWSLSRTLDPTVPTITPPRTPSMHYTEPVKKVMPMGQMVGIAVGAVVFVLLLIAVIVWFLCRRHGARDNDNAPKEPTDPVTLVFTDIESSTALWAACPEIMPDAVATHHRLIRALIAKYRCYEV</sequence>
<reference evidence="22 23" key="1">
    <citation type="submission" date="2017-03" db="EMBL/GenBank/DDBJ databases">
        <title>An alternative strategy for trypanosome survival in the mammalian bloodstream revealed through genome and transcriptome analysis of the ubiquitous bovine parasite Trypanosoma (Megatrypanum) theileri.</title>
        <authorList>
            <person name="Kelly S."/>
            <person name="Ivens A."/>
            <person name="Mott A."/>
            <person name="O'Neill E."/>
            <person name="Emms D."/>
            <person name="Macleod O."/>
            <person name="Voorheis P."/>
            <person name="Matthews J."/>
            <person name="Matthews K."/>
            <person name="Carrington M."/>
        </authorList>
    </citation>
    <scope>NUCLEOTIDE SEQUENCE [LARGE SCALE GENOMIC DNA]</scope>
    <source>
        <strain evidence="22">Edinburgh</strain>
    </source>
</reference>
<proteinExistence type="inferred from homology"/>
<dbReference type="InterPro" id="IPR057399">
    <property type="entry name" value="GRESAG4.1/3_peripasmic_1"/>
</dbReference>
<evidence type="ECO:0000256" key="15">
    <source>
        <dbReference type="ARBA" id="ARBA00023170"/>
    </source>
</evidence>
<dbReference type="SUPFAM" id="SSF55073">
    <property type="entry name" value="Nucleotide cyclase"/>
    <property type="match status" value="1"/>
</dbReference>
<dbReference type="GO" id="GO:0006171">
    <property type="term" value="P:cAMP biosynthetic process"/>
    <property type="evidence" value="ECO:0007669"/>
    <property type="project" value="UniProtKB-KW"/>
</dbReference>
<evidence type="ECO:0000313" key="22">
    <source>
        <dbReference type="EMBL" id="ORC86685.1"/>
    </source>
</evidence>
<keyword evidence="8" id="KW-0479">Metal-binding</keyword>
<keyword evidence="17" id="KW-0456">Lyase</keyword>
<protein>
    <recommendedName>
        <fullName evidence="6">adenylate cyclase</fullName>
        <ecNumber evidence="6">4.6.1.1</ecNumber>
    </recommendedName>
    <alternativeName>
        <fullName evidence="18">ATP pyrophosphate-lyase</fullName>
    </alternativeName>
    <alternativeName>
        <fullName evidence="19">Adenylyl cyclase</fullName>
    </alternativeName>
</protein>
<dbReference type="Pfam" id="PF00211">
    <property type="entry name" value="Guanylate_cyc"/>
    <property type="match status" value="1"/>
</dbReference>
<comment type="similarity">
    <text evidence="5">Belongs to the adenylyl cyclase class-3 family.</text>
</comment>